<dbReference type="EMBL" id="CP036291">
    <property type="protein sequence ID" value="QDU90574.1"/>
    <property type="molecule type" value="Genomic_DNA"/>
</dbReference>
<dbReference type="Pfam" id="PF12643">
    <property type="entry name" value="MazG-like"/>
    <property type="match status" value="1"/>
</dbReference>
<evidence type="ECO:0000313" key="1">
    <source>
        <dbReference type="EMBL" id="QDU90574.1"/>
    </source>
</evidence>
<evidence type="ECO:0000313" key="2">
    <source>
        <dbReference type="Proteomes" id="UP000317429"/>
    </source>
</evidence>
<reference evidence="1 2" key="1">
    <citation type="submission" date="2019-02" db="EMBL/GenBank/DDBJ databases">
        <title>Deep-cultivation of Planctomycetes and their phenomic and genomic characterization uncovers novel biology.</title>
        <authorList>
            <person name="Wiegand S."/>
            <person name="Jogler M."/>
            <person name="Boedeker C."/>
            <person name="Pinto D."/>
            <person name="Vollmers J."/>
            <person name="Rivas-Marin E."/>
            <person name="Kohn T."/>
            <person name="Peeters S.H."/>
            <person name="Heuer A."/>
            <person name="Rast P."/>
            <person name="Oberbeckmann S."/>
            <person name="Bunk B."/>
            <person name="Jeske O."/>
            <person name="Meyerdierks A."/>
            <person name="Storesund J.E."/>
            <person name="Kallscheuer N."/>
            <person name="Luecker S."/>
            <person name="Lage O.M."/>
            <person name="Pohl T."/>
            <person name="Merkel B.J."/>
            <person name="Hornburger P."/>
            <person name="Mueller R.-W."/>
            <person name="Bruemmer F."/>
            <person name="Labrenz M."/>
            <person name="Spormann A.M."/>
            <person name="Op den Camp H."/>
            <person name="Overmann J."/>
            <person name="Amann R."/>
            <person name="Jetten M.S.M."/>
            <person name="Mascher T."/>
            <person name="Medema M.H."/>
            <person name="Devos D.P."/>
            <person name="Kaster A.-K."/>
            <person name="Ovreas L."/>
            <person name="Rohde M."/>
            <person name="Galperin M.Y."/>
            <person name="Jogler C."/>
        </authorList>
    </citation>
    <scope>NUCLEOTIDE SEQUENCE [LARGE SCALE GENOMIC DNA]</scope>
    <source>
        <strain evidence="1 2">Pla175</strain>
    </source>
</reference>
<dbReference type="InterPro" id="IPR025984">
    <property type="entry name" value="DCTPP"/>
</dbReference>
<dbReference type="GO" id="GO:0009143">
    <property type="term" value="P:nucleoside triphosphate catabolic process"/>
    <property type="evidence" value="ECO:0007669"/>
    <property type="project" value="InterPro"/>
</dbReference>
<dbReference type="PANTHER" id="PTHR46523:SF1">
    <property type="entry name" value="DCTP PYROPHOSPHATASE 1"/>
    <property type="match status" value="1"/>
</dbReference>
<dbReference type="AlphaFoldDB" id="A0A518DGH4"/>
<gene>
    <name evidence="1" type="ORF">Pla175_39810</name>
</gene>
<dbReference type="Proteomes" id="UP000317429">
    <property type="component" value="Chromosome"/>
</dbReference>
<organism evidence="1 2">
    <name type="scientific">Pirellulimonas nuda</name>
    <dbReference type="NCBI Taxonomy" id="2528009"/>
    <lineage>
        <taxon>Bacteria</taxon>
        <taxon>Pseudomonadati</taxon>
        <taxon>Planctomycetota</taxon>
        <taxon>Planctomycetia</taxon>
        <taxon>Pirellulales</taxon>
        <taxon>Lacipirellulaceae</taxon>
        <taxon>Pirellulimonas</taxon>
    </lineage>
</organism>
<dbReference type="InterPro" id="IPR052555">
    <property type="entry name" value="dCTP_Pyrophosphatase"/>
</dbReference>
<proteinExistence type="predicted"/>
<name>A0A518DGH4_9BACT</name>
<evidence type="ECO:0008006" key="3">
    <source>
        <dbReference type="Google" id="ProtNLM"/>
    </source>
</evidence>
<protein>
    <recommendedName>
        <fullName evidence="3">MazG nucleotide pyrophosphohydrolase domain protein</fullName>
    </recommendedName>
</protein>
<dbReference type="CDD" id="cd11537">
    <property type="entry name" value="NTP-PPase_RS21-C6_like"/>
    <property type="match status" value="1"/>
</dbReference>
<dbReference type="OrthoDB" id="9791898at2"/>
<dbReference type="RefSeq" id="WP_145289331.1">
    <property type="nucleotide sequence ID" value="NZ_CP036291.1"/>
</dbReference>
<sequence length="128" mass="14344" precursor="true">MPNEQPSNDDTTTVAELRRMVAEFVEARDWRQFHLPKNVAMSIAIEAAELMEHFQWIEAGDSRRVAGDPEKLAAVGEELADVVAYSLALANELGLDLSQTLRDKMAKNVLKYPADEFRGRWGRGDAGR</sequence>
<dbReference type="PANTHER" id="PTHR46523">
    <property type="entry name" value="DCTP PYROPHOSPHATASE 1"/>
    <property type="match status" value="1"/>
</dbReference>
<accession>A0A518DGH4</accession>
<dbReference type="KEGG" id="pnd:Pla175_39810"/>
<keyword evidence="2" id="KW-1185">Reference proteome</keyword>
<dbReference type="PIRSF" id="PIRSF029826">
    <property type="entry name" value="UCP029826_pph"/>
    <property type="match status" value="1"/>
</dbReference>
<dbReference type="Gene3D" id="1.10.287.1080">
    <property type="entry name" value="MazG-like"/>
    <property type="match status" value="1"/>
</dbReference>
<dbReference type="SUPFAM" id="SSF101386">
    <property type="entry name" value="all-alpha NTP pyrophosphatases"/>
    <property type="match status" value="1"/>
</dbReference>
<dbReference type="GO" id="GO:0047429">
    <property type="term" value="F:nucleoside triphosphate diphosphatase activity"/>
    <property type="evidence" value="ECO:0007669"/>
    <property type="project" value="InterPro"/>
</dbReference>